<dbReference type="KEGG" id="tpsc:RBB77_12240"/>
<evidence type="ECO:0000256" key="4">
    <source>
        <dbReference type="SAM" id="SignalP"/>
    </source>
</evidence>
<dbReference type="InterPro" id="IPR013783">
    <property type="entry name" value="Ig-like_fold"/>
</dbReference>
<dbReference type="GO" id="GO:0005737">
    <property type="term" value="C:cytoplasm"/>
    <property type="evidence" value="ECO:0007669"/>
    <property type="project" value="UniProtKB-SubCell"/>
</dbReference>
<dbReference type="InterPro" id="IPR013517">
    <property type="entry name" value="FG-GAP"/>
</dbReference>
<dbReference type="Pfam" id="PF01839">
    <property type="entry name" value="FG-GAP"/>
    <property type="match status" value="1"/>
</dbReference>
<dbReference type="EMBL" id="CP132942">
    <property type="protein sequence ID" value="XCB31233.1"/>
    <property type="molecule type" value="Genomic_DNA"/>
</dbReference>
<feature type="domain" description="Abnormal spindle-like microcephaly-associated protein ASH" evidence="5">
    <location>
        <begin position="626"/>
        <end position="711"/>
    </location>
</feature>
<proteinExistence type="predicted"/>
<keyword evidence="2" id="KW-0963">Cytoplasm</keyword>
<dbReference type="SUPFAM" id="SSF69318">
    <property type="entry name" value="Integrin alpha N-terminal domain"/>
    <property type="match status" value="1"/>
</dbReference>
<protein>
    <submittedName>
        <fullName evidence="6">FG-GAP-like repeat-containing protein</fullName>
    </submittedName>
</protein>
<gene>
    <name evidence="6" type="ORF">RBB77_12240</name>
</gene>
<dbReference type="PANTHER" id="PTHR46580">
    <property type="entry name" value="SENSOR KINASE-RELATED"/>
    <property type="match status" value="1"/>
</dbReference>
<feature type="chain" id="PRO_5043470713" evidence="4">
    <location>
        <begin position="44"/>
        <end position="1067"/>
    </location>
</feature>
<dbReference type="NCBIfam" id="NF012200">
    <property type="entry name" value="choice_anch_D"/>
    <property type="match status" value="4"/>
</dbReference>
<evidence type="ECO:0000259" key="5">
    <source>
        <dbReference type="Pfam" id="PF15780"/>
    </source>
</evidence>
<dbReference type="Pfam" id="PF15780">
    <property type="entry name" value="ASH"/>
    <property type="match status" value="1"/>
</dbReference>
<dbReference type="InterPro" id="IPR028994">
    <property type="entry name" value="Integrin_alpha_N"/>
</dbReference>
<evidence type="ECO:0000256" key="1">
    <source>
        <dbReference type="ARBA" id="ARBA00004496"/>
    </source>
</evidence>
<dbReference type="InterPro" id="IPR031549">
    <property type="entry name" value="ASH"/>
</dbReference>
<comment type="subcellular location">
    <subcellularLocation>
        <location evidence="1">Cytoplasm</location>
    </subcellularLocation>
</comment>
<dbReference type="RefSeq" id="WP_353062075.1">
    <property type="nucleotide sequence ID" value="NZ_CP132942.1"/>
</dbReference>
<dbReference type="Pfam" id="PF13517">
    <property type="entry name" value="FG-GAP_3"/>
    <property type="match status" value="3"/>
</dbReference>
<dbReference type="AlphaFoldDB" id="A0AAU7ZJW5"/>
<keyword evidence="3 4" id="KW-0732">Signal</keyword>
<feature type="signal peptide" evidence="4">
    <location>
        <begin position="1"/>
        <end position="43"/>
    </location>
</feature>
<accession>A0AAU7ZJW5</accession>
<name>A0AAU7ZJW5_9BACT</name>
<organism evidence="6">
    <name type="scientific">Tunturiibacter psychrotolerans</name>
    <dbReference type="NCBI Taxonomy" id="3069686"/>
    <lineage>
        <taxon>Bacteria</taxon>
        <taxon>Pseudomonadati</taxon>
        <taxon>Acidobacteriota</taxon>
        <taxon>Terriglobia</taxon>
        <taxon>Terriglobales</taxon>
        <taxon>Acidobacteriaceae</taxon>
        <taxon>Tunturiibacter</taxon>
    </lineage>
</organism>
<dbReference type="Gene3D" id="2.130.10.130">
    <property type="entry name" value="Integrin alpha, N-terminal"/>
    <property type="match status" value="2"/>
</dbReference>
<dbReference type="Gene3D" id="2.60.40.10">
    <property type="entry name" value="Immunoglobulins"/>
    <property type="match status" value="5"/>
</dbReference>
<evidence type="ECO:0000256" key="3">
    <source>
        <dbReference type="ARBA" id="ARBA00022729"/>
    </source>
</evidence>
<dbReference type="PANTHER" id="PTHR46580:SF4">
    <property type="entry name" value="ATP_GTP-BINDING PROTEIN"/>
    <property type="match status" value="1"/>
</dbReference>
<reference evidence="6" key="1">
    <citation type="submission" date="2023-08" db="EMBL/GenBank/DDBJ databases">
        <authorList>
            <person name="Messyasz A."/>
            <person name="Mannisto M.K."/>
            <person name="Kerkhof L.J."/>
            <person name="Haggblom M."/>
        </authorList>
    </citation>
    <scope>NUCLEOTIDE SEQUENCE</scope>
    <source>
        <strain evidence="6">X5P6</strain>
    </source>
</reference>
<sequence>MPRLRSAHQSYFHLLGKSTSTGKSLLLFTLACLAFGTGSRAGAAPTSTTLTVTAGGSAVTTVEAQTVVTLTAKVTAGSTPVTVGQVNFCDATAAYCTDIHLLGTAQLTSARTAVLKFRPGAGTHSYKAVFLGTRSASASASSVSALTVGPPQSGKFSSRTTLTPSMGQTGITLTAIVTGSVVAEGSPSPSGTVSFLDTTDRNNELGSAELVPDPPGPTWTNSQTVALGQAGAILVADFNGDGIPDLAVPNHQNGIGQVSIFLGDGEGTFIAFGNALSFATANAWIPEMGHEGAVGDFNGDGNLDMAITDYASNEVFILLGNGDGTFRQAASPSTGSYPQGIAAGDFNGDGVPDLAVTNAESNSVTILLGNGDGTFTTATESPATGPQPFDIAMGDFTGNGKIDLAVTNTLDHTVTILLGNGDGTFQAGTQIQVSPPSGDYLQPSGIAAVDLTGDGKTDLAVTSGNTVTILLGNGRGTFNPMVAKPATDGFSSALAVTDFNGDGKPDLAVVNEETLTVLLGNGDGTFTPAGSSPGSGVNFNSIGIGDFNGDGVPDVATANWGLGSVHGGEATVLLTQMSPTATATVSGISLPANSGTHEVVASYSGNGTYDTSVSSKSDIRMSPELSLSTTSVSFGAEAIGYSATQQVTATNTSNTTILNIATTMLGGEGGNFAAGGSCHGSLAPGATCTVFLVFTPFDTEQSIFYAEVSDNDPLFPQQFIALSGTGVVAPTASLSLSTTNLGFGSWAIGFPTPSQEVIVTNTSSKSTLYLEPVMVGGVNASSFRAPNSCGDAGGSLAPGASCRISVIFNPVAAGSQSATIMLADNAASSPQTIHLSGTGIAAPAASLSLSTTNLGFGSWGIGFPTPSQEVFVTNTSSTGVLYFKSISVTGANASSFLAPNSCGYAGGRLAPGASCRISVIFNPVAAGIQSATIMLADNAANSPQTIHLSGTGIAAPSASLSLSTTNLGFGSWGIGFPTPSQEVFVTNTSSTGVLYFKSISVTGANASSFLAPNSCGYAGGRLAPGASCRISVIFNPVAAGTQSATIDLIDNASNSPQTINLSGTGLD</sequence>
<evidence type="ECO:0000313" key="6">
    <source>
        <dbReference type="EMBL" id="XCB31233.1"/>
    </source>
</evidence>
<evidence type="ECO:0000256" key="2">
    <source>
        <dbReference type="ARBA" id="ARBA00022490"/>
    </source>
</evidence>
<reference evidence="6" key="2">
    <citation type="journal article" date="2024" name="Environ. Microbiol.">
        <title>Genome analysis and description of Tunturibacter gen. nov. expands the diversity of Terriglobia in tundra soils.</title>
        <authorList>
            <person name="Messyasz A."/>
            <person name="Mannisto M.K."/>
            <person name="Kerkhof L.J."/>
            <person name="Haggblom M.M."/>
        </authorList>
    </citation>
    <scope>NUCLEOTIDE SEQUENCE</scope>
    <source>
        <strain evidence="6">X5P6</strain>
    </source>
</reference>
<dbReference type="Gene3D" id="2.30.30.100">
    <property type="match status" value="1"/>
</dbReference>